<dbReference type="GeneID" id="26887647"/>
<evidence type="ECO:0000313" key="2">
    <source>
        <dbReference type="Proteomes" id="UP000202190"/>
    </source>
</evidence>
<dbReference type="Proteomes" id="UP000202190">
    <property type="component" value="Segment"/>
</dbReference>
<dbReference type="OrthoDB" id="76at10239"/>
<proteinExistence type="predicted"/>
<keyword evidence="2" id="KW-1185">Reference proteome</keyword>
<evidence type="ECO:0000313" key="1">
    <source>
        <dbReference type="EMBL" id="ALG96896.1"/>
    </source>
</evidence>
<dbReference type="KEGG" id="vg:26887647"/>
<accession>A0A0N9NWG4</accession>
<name>A0A0N9NWG4_9VIRU</name>
<dbReference type="RefSeq" id="YP_009230237.1">
    <property type="nucleotide sequence ID" value="NC_029314.1"/>
</dbReference>
<reference evidence="1 2" key="1">
    <citation type="journal article" date="2015" name="Environ. Microbiol.">
        <title>Novel viral genomes identified from six metagenomes reveal wide distribution of archaeal viruses and high viral diversity in terrestrial hot springs.</title>
        <authorList>
            <person name="Gudbergsdottir S.R."/>
            <person name="Menzel P."/>
            <person name="Krogh A."/>
            <person name="Young M."/>
            <person name="Peng X."/>
        </authorList>
    </citation>
    <scope>NUCLEOTIDE SEQUENCE [LARGE SCALE GENOMIC DNA]</scope>
    <source>
        <strain evidence="1 2">ARV2</strain>
    </source>
</reference>
<protein>
    <submittedName>
        <fullName evidence="1">Uncharacterized protein</fullName>
    </submittedName>
</protein>
<sequence length="1115" mass="127362">MSFLVSGLEAVETFFSDELTALENFTNFLASDVVSFFETVSTDVQNFISFLATAISDIPTFIQQGVSYFVQVLQNVFSNVASAVDGFEQYVANALQGFFQDVANLMQGFLNAIYGFFSNIANGLANFVNVAVSNYIQGFGAVGTYVGQAIPQIINQITPIVAPYLLARILPDAVERLGEILPGIEIDLSPVGLGGKFEIKFGEIAKMIGEPIADLMEEISGEIMSSFKEFLKEPFISDFKITIRQIFNSIGLGDLPFADPSYREITSWVGARSFQELKDHLRETLLLTGYPAWFTDAFLEPPADDYIPRNPLFRPVAIRDVIAGVEYGLLPSSAIEQYAENNLITKKTAKLMYVNQNLRLFQRVVEEGIRGFIIQPDKAYDLMMSGKDLAGKDLFTKYFEIEYQFATQRFAKQILRALLSRALSNFGRPYVDIKYLAKTTDEIYKQLNLPKEISTLFEQMIAESQLIQYNELIFTFLRSKAEKGIFNQADVEKLLKDYNFNVSESLYILQNYVDLLITTEEIQLITQKLQNFFISDKDAEKELKNLKVNDNYAKLLIERYYNLQLSKEKANVYLSLLKKGYYNSHEAKTVFKALGYPTSVIEELLDLYSQEIETELQIKTIEQKAQMFLLNEQEIDTELKKLHVSDALIQEIATEYLQIPFLKQQVDVYTSLVKKGYINSEEARRIFSALGFKQTTIEQLIPLYTQEIQVETTISTYKALLQHFLIDEKTAEQELKKLHVSDALINELLTEYYQVPLTEKIFNIYLSLLEKGYTTVDTISKILGAKNVNATALAEIANAYNYEIEIENSIKYIQSLLRNLLIDDKTAEQELKKLGISDVLTKAIIAEYTPVLVNVKSVAQTIIEGAIYNVGKVPISVSNVVPELKKLNIPDNQINALISEIETQVALEIWKKYLPTLSDIKTALTYNYPVDKLLQLSLIPAELYNLHADLTRYELIAKEVQSLKSTYEKLLTYNVTNPQLEQMLRQYGINDQLLQVLQLQAQLEKILTAYEELYLTPSKVLSIAEYVSNPDQLIQKVFREYNVPSDLQNVYLEYAKNRRLRTYINEIISTISLLFEKQKISLDQALQYLQQFKKYGLTDEEIELIKLNWQLRSAY</sequence>
<dbReference type="EMBL" id="KP282675">
    <property type="protein sequence ID" value="ALG96896.1"/>
    <property type="molecule type" value="Genomic_DNA"/>
</dbReference>
<organism evidence="1 2">
    <name type="scientific">Acidianus rod-shaped virus 2</name>
    <dbReference type="NCBI Taxonomy" id="1732175"/>
    <lineage>
        <taxon>Viruses</taxon>
        <taxon>Adnaviria</taxon>
        <taxon>Zilligvirae</taxon>
        <taxon>Taleaviricota</taxon>
        <taxon>Tokiviricetes</taxon>
        <taxon>Ligamenvirales</taxon>
        <taxon>Rudiviridae</taxon>
        <taxon>Hoswirudivirus</taxon>
        <taxon>Hoswirudivirus pozzuoliense</taxon>
        <taxon>Hoswirudivirus ARV2</taxon>
    </lineage>
</organism>